<evidence type="ECO:0000313" key="2">
    <source>
        <dbReference type="EMBL" id="MFC4901951.1"/>
    </source>
</evidence>
<feature type="transmembrane region" description="Helical" evidence="1">
    <location>
        <begin position="142"/>
        <end position="163"/>
    </location>
</feature>
<dbReference type="EMBL" id="JBHSIW010000002">
    <property type="protein sequence ID" value="MFC4901951.1"/>
    <property type="molecule type" value="Genomic_DNA"/>
</dbReference>
<keyword evidence="1" id="KW-1133">Transmembrane helix</keyword>
<reference evidence="3" key="1">
    <citation type="journal article" date="2019" name="Int. J. Syst. Evol. Microbiol.">
        <title>The Global Catalogue of Microorganisms (GCM) 10K type strain sequencing project: providing services to taxonomists for standard genome sequencing and annotation.</title>
        <authorList>
            <consortium name="The Broad Institute Genomics Platform"/>
            <consortium name="The Broad Institute Genome Sequencing Center for Infectious Disease"/>
            <person name="Wu L."/>
            <person name="Ma J."/>
        </authorList>
    </citation>
    <scope>NUCLEOTIDE SEQUENCE [LARGE SCALE GENOMIC DNA]</scope>
    <source>
        <strain evidence="3">CGMCC 4.6946</strain>
    </source>
</reference>
<dbReference type="Proteomes" id="UP001595797">
    <property type="component" value="Unassembled WGS sequence"/>
</dbReference>
<keyword evidence="1" id="KW-0812">Transmembrane</keyword>
<keyword evidence="3" id="KW-1185">Reference proteome</keyword>
<protein>
    <submittedName>
        <fullName evidence="2">Uncharacterized protein</fullName>
    </submittedName>
</protein>
<sequence length="236" mass="24587">MTIPAAPDLDRHVTLPALLFRCLLVSACAGWAFGAVTVALNMASWGPLTGVAAVVGGAAGWAGAGWGWAYVIGRRYGRWPVSAAAAAVFLLAASMAYYSVEAAWSLVRLRTMEPPAYPVPGGDLGYLDASWVELMAGATGELVLWGTVSVLAGVALGVVTSAARRSGVMGLLSRLTLPVGVLLWSGVLLHFELGIQPRPAVVTAHVLAGLMALGAAVVLLQRKRTAVQHRRTMFEG</sequence>
<gene>
    <name evidence="2" type="ORF">ACFPCS_00020</name>
</gene>
<feature type="transmembrane region" description="Helical" evidence="1">
    <location>
        <begin position="201"/>
        <end position="220"/>
    </location>
</feature>
<evidence type="ECO:0000256" key="1">
    <source>
        <dbReference type="SAM" id="Phobius"/>
    </source>
</evidence>
<comment type="caution">
    <text evidence="2">The sequence shown here is derived from an EMBL/GenBank/DDBJ whole genome shotgun (WGS) entry which is preliminary data.</text>
</comment>
<accession>A0ABV9TDB4</accession>
<feature type="transmembrane region" description="Helical" evidence="1">
    <location>
        <begin position="175"/>
        <end position="195"/>
    </location>
</feature>
<organism evidence="2 3">
    <name type="scientific">Kocuria oceani</name>
    <dbReference type="NCBI Taxonomy" id="988827"/>
    <lineage>
        <taxon>Bacteria</taxon>
        <taxon>Bacillati</taxon>
        <taxon>Actinomycetota</taxon>
        <taxon>Actinomycetes</taxon>
        <taxon>Micrococcales</taxon>
        <taxon>Micrococcaceae</taxon>
        <taxon>Kocuria</taxon>
    </lineage>
</organism>
<feature type="transmembrane region" description="Helical" evidence="1">
    <location>
        <begin position="48"/>
        <end position="72"/>
    </location>
</feature>
<feature type="transmembrane region" description="Helical" evidence="1">
    <location>
        <begin position="18"/>
        <end position="42"/>
    </location>
</feature>
<dbReference type="RefSeq" id="WP_203225641.1">
    <property type="nucleotide sequence ID" value="NZ_JBHSIW010000002.1"/>
</dbReference>
<name>A0ABV9TDB4_9MICC</name>
<keyword evidence="1" id="KW-0472">Membrane</keyword>
<evidence type="ECO:0000313" key="3">
    <source>
        <dbReference type="Proteomes" id="UP001595797"/>
    </source>
</evidence>
<proteinExistence type="predicted"/>
<feature type="transmembrane region" description="Helical" evidence="1">
    <location>
        <begin position="79"/>
        <end position="100"/>
    </location>
</feature>